<accession>A0A1E5VGB6</accession>
<name>A0A1E5VGB6_9POAL</name>
<dbReference type="Proteomes" id="UP000095767">
    <property type="component" value="Unassembled WGS sequence"/>
</dbReference>
<dbReference type="PANTHER" id="PTHR33710">
    <property type="entry name" value="BNAC02G09200D PROTEIN"/>
    <property type="match status" value="1"/>
</dbReference>
<dbReference type="PANTHER" id="PTHR33710:SF48">
    <property type="entry name" value="OS02G0307075 PROTEIN"/>
    <property type="match status" value="1"/>
</dbReference>
<dbReference type="STRING" id="888268.A0A1E5VGB6"/>
<evidence type="ECO:0000313" key="4">
    <source>
        <dbReference type="Proteomes" id="UP000095767"/>
    </source>
</evidence>
<dbReference type="EMBL" id="LWDX02040422">
    <property type="protein sequence ID" value="OEL24169.1"/>
    <property type="molecule type" value="Genomic_DNA"/>
</dbReference>
<dbReference type="GO" id="GO:0003824">
    <property type="term" value="F:catalytic activity"/>
    <property type="evidence" value="ECO:0007669"/>
    <property type="project" value="InterPro"/>
</dbReference>
<sequence length="556" mass="64410">LLFWNVRGLNGRAHRNALRELVVAVKPSIVCLQETKLDVISPFDILQCIGTGFDYTFLPAMVYGPPTDALKPAFLAELQDLRARCSVPWLIAGDFNMIYHAEDKNNNRINRRLMGQFRRFLNDASLKELHLQGCLFTWSNERLHPMLERIDRAFFTADWEALHPNCDLHSLSSLCSDHAPLLLRLDSVFSAKKRFLFRSFWLRLLGFLEVVESAWHCPLRDASAFARLDWLLRNTARFLKSWSTRSVGSIRTQLELAKEVVQRLEMARDCRSLTPLEEKLRQELKLKSLGLSSLQRTIVRQESQLLWLNEGDAPTKFFHCHANHRWHKNFIHTFFNASFTYEVGNGVSTLFWTDSWLDGRRLAATMGELVEAVSVRRRNSRSVASALQDHAWISDLFGPFTVPVIVQFLQLKQRLQGTVLDPASLDRVVWKWCPSGQYSCSSAYQAFFLGQSALLGAKELWKVRAPNEYRLFFWLAIQDRCWTFDRLRHHGIRSCDRCALCSQLPETIDHLLLQCVSSREVWFRSLLRSGWAHLSPSHEDKLSGWWLCSRKLVAKF</sequence>
<dbReference type="Pfam" id="PF03372">
    <property type="entry name" value="Exo_endo_phos"/>
    <property type="match status" value="1"/>
</dbReference>
<feature type="domain" description="Reverse transcriptase zinc-binding" evidence="2">
    <location>
        <begin position="438"/>
        <end position="522"/>
    </location>
</feature>
<feature type="domain" description="Endonuclease/exonuclease/phosphatase" evidence="1">
    <location>
        <begin position="3"/>
        <end position="178"/>
    </location>
</feature>
<keyword evidence="4" id="KW-1185">Reference proteome</keyword>
<reference evidence="3 4" key="1">
    <citation type="submission" date="2016-09" db="EMBL/GenBank/DDBJ databases">
        <title>The draft genome of Dichanthelium oligosanthes: A C3 panicoid grass species.</title>
        <authorList>
            <person name="Studer A.J."/>
            <person name="Schnable J.C."/>
            <person name="Brutnell T.P."/>
        </authorList>
    </citation>
    <scope>NUCLEOTIDE SEQUENCE [LARGE SCALE GENOMIC DNA]</scope>
    <source>
        <strain evidence="4">cv. Kellogg 1175</strain>
        <tissue evidence="3">Leaf</tissue>
    </source>
</reference>
<evidence type="ECO:0000259" key="2">
    <source>
        <dbReference type="Pfam" id="PF13966"/>
    </source>
</evidence>
<evidence type="ECO:0008006" key="5">
    <source>
        <dbReference type="Google" id="ProtNLM"/>
    </source>
</evidence>
<comment type="caution">
    <text evidence="3">The sequence shown here is derived from an EMBL/GenBank/DDBJ whole genome shotgun (WGS) entry which is preliminary data.</text>
</comment>
<dbReference type="InterPro" id="IPR026960">
    <property type="entry name" value="RVT-Znf"/>
</dbReference>
<dbReference type="OrthoDB" id="685351at2759"/>
<evidence type="ECO:0000259" key="1">
    <source>
        <dbReference type="Pfam" id="PF03372"/>
    </source>
</evidence>
<proteinExistence type="predicted"/>
<gene>
    <name evidence="3" type="ORF">BAE44_0014812</name>
</gene>
<evidence type="ECO:0000313" key="3">
    <source>
        <dbReference type="EMBL" id="OEL24169.1"/>
    </source>
</evidence>
<dbReference type="InterPro" id="IPR036691">
    <property type="entry name" value="Endo/exonu/phosph_ase_sf"/>
</dbReference>
<protein>
    <recommendedName>
        <fullName evidence="5">Reverse transcriptase zinc-binding domain-containing protein</fullName>
    </recommendedName>
</protein>
<organism evidence="3 4">
    <name type="scientific">Dichanthelium oligosanthes</name>
    <dbReference type="NCBI Taxonomy" id="888268"/>
    <lineage>
        <taxon>Eukaryota</taxon>
        <taxon>Viridiplantae</taxon>
        <taxon>Streptophyta</taxon>
        <taxon>Embryophyta</taxon>
        <taxon>Tracheophyta</taxon>
        <taxon>Spermatophyta</taxon>
        <taxon>Magnoliopsida</taxon>
        <taxon>Liliopsida</taxon>
        <taxon>Poales</taxon>
        <taxon>Poaceae</taxon>
        <taxon>PACMAD clade</taxon>
        <taxon>Panicoideae</taxon>
        <taxon>Panicodae</taxon>
        <taxon>Paniceae</taxon>
        <taxon>Dichantheliinae</taxon>
        <taxon>Dichanthelium</taxon>
    </lineage>
</organism>
<dbReference type="SUPFAM" id="SSF56219">
    <property type="entry name" value="DNase I-like"/>
    <property type="match status" value="1"/>
</dbReference>
<dbReference type="Gene3D" id="3.60.10.10">
    <property type="entry name" value="Endonuclease/exonuclease/phosphatase"/>
    <property type="match status" value="1"/>
</dbReference>
<dbReference type="AlphaFoldDB" id="A0A1E5VGB6"/>
<dbReference type="InterPro" id="IPR005135">
    <property type="entry name" value="Endo/exonuclease/phosphatase"/>
</dbReference>
<feature type="non-terminal residue" evidence="3">
    <location>
        <position position="1"/>
    </location>
</feature>
<dbReference type="Pfam" id="PF13966">
    <property type="entry name" value="zf-RVT"/>
    <property type="match status" value="1"/>
</dbReference>